<gene>
    <name evidence="4" type="primary">degU_2</name>
    <name evidence="4" type="ORF">SFB21_1829</name>
</gene>
<dbReference type="CDD" id="cd00156">
    <property type="entry name" value="REC"/>
    <property type="match status" value="1"/>
</dbReference>
<dbReference type="AlphaFoldDB" id="A0A811GJ75"/>
<dbReference type="InterPro" id="IPR016032">
    <property type="entry name" value="Sig_transdc_resp-reg_C-effctor"/>
</dbReference>
<dbReference type="Pfam" id="PF00072">
    <property type="entry name" value="Response_reg"/>
    <property type="match status" value="1"/>
</dbReference>
<dbReference type="InterPro" id="IPR051015">
    <property type="entry name" value="EvgA-like"/>
</dbReference>
<accession>A0A811GJ75</accession>
<dbReference type="Proteomes" id="UP000489961">
    <property type="component" value="Unassembled WGS sequence"/>
</dbReference>
<protein>
    <submittedName>
        <fullName evidence="4">Transcriptional regulatory protein DegU</fullName>
    </submittedName>
</protein>
<evidence type="ECO:0000313" key="5">
    <source>
        <dbReference type="Proteomes" id="UP000489961"/>
    </source>
</evidence>
<dbReference type="PANTHER" id="PTHR45566:SF2">
    <property type="entry name" value="NARL SUBFAMILY"/>
    <property type="match status" value="1"/>
</dbReference>
<comment type="caution">
    <text evidence="4">The sequence shown here is derived from an EMBL/GenBank/DDBJ whole genome shotgun (WGS) entry which is preliminary data.</text>
</comment>
<dbReference type="Gene3D" id="3.40.50.2300">
    <property type="match status" value="1"/>
</dbReference>
<dbReference type="PANTHER" id="PTHR45566">
    <property type="entry name" value="HTH-TYPE TRANSCRIPTIONAL REGULATOR YHJB-RELATED"/>
    <property type="match status" value="1"/>
</dbReference>
<evidence type="ECO:0000256" key="2">
    <source>
        <dbReference type="PROSITE-ProRule" id="PRU00169"/>
    </source>
</evidence>
<dbReference type="SUPFAM" id="SSF52172">
    <property type="entry name" value="CheY-like"/>
    <property type="match status" value="1"/>
</dbReference>
<dbReference type="EMBL" id="CADDTS010000031">
    <property type="protein sequence ID" value="CAB1215769.1"/>
    <property type="molecule type" value="Genomic_DNA"/>
</dbReference>
<dbReference type="GO" id="GO:0006355">
    <property type="term" value="P:regulation of DNA-templated transcription"/>
    <property type="evidence" value="ECO:0007669"/>
    <property type="project" value="InterPro"/>
</dbReference>
<evidence type="ECO:0000259" key="3">
    <source>
        <dbReference type="PROSITE" id="PS50110"/>
    </source>
</evidence>
<feature type="modified residue" description="4-aspartylphosphate" evidence="2">
    <location>
        <position position="70"/>
    </location>
</feature>
<keyword evidence="1" id="KW-0238">DNA-binding</keyword>
<organism evidence="4 5">
    <name type="scientific">Acinetobacter bouvetii</name>
    <dbReference type="NCBI Taxonomy" id="202951"/>
    <lineage>
        <taxon>Bacteria</taxon>
        <taxon>Pseudomonadati</taxon>
        <taxon>Pseudomonadota</taxon>
        <taxon>Gammaproteobacteria</taxon>
        <taxon>Moraxellales</taxon>
        <taxon>Moraxellaceae</taxon>
        <taxon>Acinetobacter</taxon>
    </lineage>
</organism>
<feature type="domain" description="Response regulatory" evidence="3">
    <location>
        <begin position="18"/>
        <end position="135"/>
    </location>
</feature>
<name>A0A811GJ75_9GAMM</name>
<dbReference type="SUPFAM" id="SSF46894">
    <property type="entry name" value="C-terminal effector domain of the bipartite response regulators"/>
    <property type="match status" value="1"/>
</dbReference>
<dbReference type="PROSITE" id="PS50110">
    <property type="entry name" value="RESPONSE_REGULATORY"/>
    <property type="match status" value="1"/>
</dbReference>
<dbReference type="GO" id="GO:0003677">
    <property type="term" value="F:DNA binding"/>
    <property type="evidence" value="ECO:0007669"/>
    <property type="project" value="UniProtKB-KW"/>
</dbReference>
<evidence type="ECO:0000313" key="4">
    <source>
        <dbReference type="EMBL" id="CAB1215769.1"/>
    </source>
</evidence>
<dbReference type="RefSeq" id="WP_174559712.1">
    <property type="nucleotide sequence ID" value="NZ_CADDTS010000031.1"/>
</dbReference>
<keyword evidence="2" id="KW-0597">Phosphoprotein</keyword>
<reference evidence="4 5" key="1">
    <citation type="submission" date="2020-02" db="EMBL/GenBank/DDBJ databases">
        <authorList>
            <person name="Chaudhuri R."/>
        </authorList>
    </citation>
    <scope>NUCLEOTIDE SEQUENCE [LARGE SCALE GENOMIC DNA]</scope>
    <source>
        <strain evidence="4">SFB21</strain>
    </source>
</reference>
<proteinExistence type="predicted"/>
<evidence type="ECO:0000256" key="1">
    <source>
        <dbReference type="ARBA" id="ARBA00023125"/>
    </source>
</evidence>
<dbReference type="InterPro" id="IPR001789">
    <property type="entry name" value="Sig_transdc_resp-reg_receiver"/>
</dbReference>
<dbReference type="InterPro" id="IPR011006">
    <property type="entry name" value="CheY-like_superfamily"/>
</dbReference>
<sequence>MKNQRENNLVGELTLPVPVLMIEGLPAFNIQLESILIGLGYPAALITSTANLVEATQFSQQHLPNLLVIDLNTDTVSSFEFISQFKRHYPDAHVIAVCSQKQLPILFQAIQAGAQGYIFYENTETEIVNNIKSILRGGAPIHHDIAQYILSHTPELNKSLSPQSHLSRPFTQIENEILNLVCDGLNAQQVAEHTAIPLYKIEMNIKNTYKKIACLSH</sequence>
<dbReference type="GO" id="GO:0000160">
    <property type="term" value="P:phosphorelay signal transduction system"/>
    <property type="evidence" value="ECO:0007669"/>
    <property type="project" value="InterPro"/>
</dbReference>